<evidence type="ECO:0008006" key="4">
    <source>
        <dbReference type="Google" id="ProtNLM"/>
    </source>
</evidence>
<dbReference type="Proteomes" id="UP001185737">
    <property type="component" value="Unassembled WGS sequence"/>
</dbReference>
<dbReference type="RefSeq" id="WP_317570638.1">
    <property type="nucleotide sequence ID" value="NZ_JAWLKA010000022.1"/>
</dbReference>
<evidence type="ECO:0000313" key="3">
    <source>
        <dbReference type="Proteomes" id="UP001185737"/>
    </source>
</evidence>
<dbReference type="Gene3D" id="2.160.20.80">
    <property type="entry name" value="E3 ubiquitin-protein ligase SopA"/>
    <property type="match status" value="1"/>
</dbReference>
<reference evidence="2 3" key="1">
    <citation type="submission" date="2023-10" db="EMBL/GenBank/DDBJ databases">
        <title>Development of a sustainable strategy for remediation of hydrocarbon-contaminated territories based on the waste exchange concept.</title>
        <authorList>
            <person name="Krivoruchko A."/>
        </authorList>
    </citation>
    <scope>NUCLEOTIDE SEQUENCE [LARGE SCALE GENOMIC DNA]</scope>
    <source>
        <strain evidence="2 3">IEGM 60</strain>
    </source>
</reference>
<name>A0ABU4CP38_RHOJO</name>
<proteinExistence type="predicted"/>
<keyword evidence="3" id="KW-1185">Reference proteome</keyword>
<gene>
    <name evidence="2" type="ORF">R3Q59_31265</name>
</gene>
<feature type="transmembrane region" description="Helical" evidence="1">
    <location>
        <begin position="419"/>
        <end position="442"/>
    </location>
</feature>
<evidence type="ECO:0000313" key="2">
    <source>
        <dbReference type="EMBL" id="MDV6284965.1"/>
    </source>
</evidence>
<keyword evidence="1" id="KW-0812">Transmembrane</keyword>
<accession>A0ABU4CP38</accession>
<organism evidence="2 3">
    <name type="scientific">Rhodococcus jostii</name>
    <dbReference type="NCBI Taxonomy" id="132919"/>
    <lineage>
        <taxon>Bacteria</taxon>
        <taxon>Bacillati</taxon>
        <taxon>Actinomycetota</taxon>
        <taxon>Actinomycetes</taxon>
        <taxon>Mycobacteriales</taxon>
        <taxon>Nocardiaceae</taxon>
        <taxon>Rhodococcus</taxon>
    </lineage>
</organism>
<dbReference type="EMBL" id="JAWLKA010000022">
    <property type="protein sequence ID" value="MDV6284965.1"/>
    <property type="molecule type" value="Genomic_DNA"/>
</dbReference>
<keyword evidence="1" id="KW-0472">Membrane</keyword>
<sequence length="535" mass="57840">MQVTAEASAMPDILSEKQWFKRLKKAATTGEVIDLGPDNEGPVLANPEHADLWRAGRVIPANAIRRVLTLPESVVKTFDPRGLQIAGARIDGDVDWSHISFIRPLHFDGCAFNSAVNLCNGRVTSLHLFECAITDLRLDEARIDGALFAVGLKAVGEIRAIGVHIGGALILTDATLTNPIGKAMHIDFARIEGALIARNLTTTGEICAAGVHIGGELGLTGATLTNLSGRPALHLYNAHIDGALFANRLTAIGEIRAIGVHISGTLILTDANLTSTNGDTLALTGATLRHLVLRPKRIRGPIRLELATIKTFSLPEAQGESEPHTSAFAEASMNAAGWSVTDFNGAIRRDWRVARSYLKRTDYPEFVPQPWFDLADVYDRAGHPDQARSLRLYAENQITGNTYGVTKAIRRIYAATVGYGYRPFLPVLWLLGVLVVAGFLIWTNQTQFLNVKILTPKTANDMCTDTSGYACFNTIGYTLQNVVPAASGPLGPDWVLSTSGWWPVTLGIVLAVLRLVAWGFAALTLAAMTGLLRKR</sequence>
<evidence type="ECO:0000256" key="1">
    <source>
        <dbReference type="SAM" id="Phobius"/>
    </source>
</evidence>
<feature type="transmembrane region" description="Helical" evidence="1">
    <location>
        <begin position="501"/>
        <end position="532"/>
    </location>
</feature>
<protein>
    <recommendedName>
        <fullName evidence="4">Oxidoreductase</fullName>
    </recommendedName>
</protein>
<keyword evidence="1" id="KW-1133">Transmembrane helix</keyword>
<comment type="caution">
    <text evidence="2">The sequence shown here is derived from an EMBL/GenBank/DDBJ whole genome shotgun (WGS) entry which is preliminary data.</text>
</comment>